<evidence type="ECO:0000259" key="2">
    <source>
        <dbReference type="PROSITE" id="PS50093"/>
    </source>
</evidence>
<keyword evidence="4" id="KW-1185">Reference proteome</keyword>
<dbReference type="Gene3D" id="2.60.40.10">
    <property type="entry name" value="Immunoglobulins"/>
    <property type="match status" value="1"/>
</dbReference>
<dbReference type="EMBL" id="PYGD01000009">
    <property type="protein sequence ID" value="PSK90111.1"/>
    <property type="molecule type" value="Genomic_DNA"/>
</dbReference>
<dbReference type="PROSITE" id="PS50093">
    <property type="entry name" value="PKD"/>
    <property type="match status" value="1"/>
</dbReference>
<dbReference type="Pfam" id="PF18911">
    <property type="entry name" value="PKD_4"/>
    <property type="match status" value="1"/>
</dbReference>
<sequence>MRLPLLSFLFFLLSGAAQLYATTSPSMGQKQYRWRNNDGSESAATWRAAVNTAVTITSSADILRLRIELANTGTAAATVTETLEYSANGGTTWTIMNTPATNAFTYQTSTFVTNGAATTNQMGTGTAGTFAAGRIVSNPGTAATLADGARTEYEWVITPTANIVPGTTYTFRSTGQQATPTVYPTLTMAVVACTGTPTAGTTNAAATSLVCGNTTQLSLSGNTVSTGISYQWQYNVSGTWVNFGTNANTQTSPPVTATSTQFRCMLTCTSTGGGSAASAPVTVLTTPPPLNIGNDTTICPGVTYVIDAGANPGGTYLWNTGATTQTITTGAAGIYSVLVTRANGCNLSDSRTITAGVVPQNNLPATTDLCEGETANLNAGNTGSTFLWSPGGATTQTINVTTGGTKSVAIKSNTGCMLNSSTNVVMRPLPVVNLGVDTNICIGAQIVLDAGNPAHTYLWTPTGATTQTINVTDSGTYHVSVKTAYGCEATDKKHVGFLPAPYVQGFNFIPLFYENLGKVKFVALNPGSTITGYLWDFGDGSPASTQVEPVHTYAAAGHYTVSLKVTNECSTYTTSLVIHVDNITGISIPETEAASVSLFPNPSRGSLVIESRDAALQLQSVKLINMVGAVVYEQTLKGSRQQLQVGHLPSGIYSVYLLTNKGPLVRKLELQH</sequence>
<dbReference type="InterPro" id="IPR035986">
    <property type="entry name" value="PKD_dom_sf"/>
</dbReference>
<dbReference type="NCBIfam" id="TIGR04183">
    <property type="entry name" value="Por_Secre_tail"/>
    <property type="match status" value="1"/>
</dbReference>
<dbReference type="InterPro" id="IPR013783">
    <property type="entry name" value="Ig-like_fold"/>
</dbReference>
<dbReference type="Pfam" id="PF18962">
    <property type="entry name" value="Por_Secre_tail"/>
    <property type="match status" value="1"/>
</dbReference>
<protein>
    <submittedName>
        <fullName evidence="3">Putative secreted protein (Por secretion system target)</fullName>
    </submittedName>
</protein>
<evidence type="ECO:0000313" key="3">
    <source>
        <dbReference type="EMBL" id="PSK90111.1"/>
    </source>
</evidence>
<evidence type="ECO:0000313" key="4">
    <source>
        <dbReference type="Proteomes" id="UP000240572"/>
    </source>
</evidence>
<feature type="signal peptide" evidence="1">
    <location>
        <begin position="1"/>
        <end position="21"/>
    </location>
</feature>
<feature type="domain" description="PKD" evidence="2">
    <location>
        <begin position="518"/>
        <end position="580"/>
    </location>
</feature>
<feature type="chain" id="PRO_5015137559" evidence="1">
    <location>
        <begin position="22"/>
        <end position="672"/>
    </location>
</feature>
<accession>A0A2P8CYR6</accession>
<name>A0A2P8CYR6_9BACT</name>
<gene>
    <name evidence="3" type="ORF">B0I18_109117</name>
</gene>
<dbReference type="Proteomes" id="UP000240572">
    <property type="component" value="Unassembled WGS sequence"/>
</dbReference>
<dbReference type="AlphaFoldDB" id="A0A2P8CYR6"/>
<comment type="caution">
    <text evidence="3">The sequence shown here is derived from an EMBL/GenBank/DDBJ whole genome shotgun (WGS) entry which is preliminary data.</text>
</comment>
<evidence type="ECO:0000256" key="1">
    <source>
        <dbReference type="SAM" id="SignalP"/>
    </source>
</evidence>
<dbReference type="RefSeq" id="WP_106524452.1">
    <property type="nucleotide sequence ID" value="NZ_PYGD01000009.1"/>
</dbReference>
<reference evidence="3 4" key="1">
    <citation type="submission" date="2018-03" db="EMBL/GenBank/DDBJ databases">
        <title>Genomic Encyclopedia of Type Strains, Phase III (KMG-III): the genomes of soil and plant-associated and newly described type strains.</title>
        <authorList>
            <person name="Whitman W."/>
        </authorList>
    </citation>
    <scope>NUCLEOTIDE SEQUENCE [LARGE SCALE GENOMIC DNA]</scope>
    <source>
        <strain evidence="3 4">CGMCC 1.12700</strain>
    </source>
</reference>
<keyword evidence="1" id="KW-0732">Signal</keyword>
<dbReference type="OrthoDB" id="614553at2"/>
<dbReference type="SMART" id="SM00089">
    <property type="entry name" value="PKD"/>
    <property type="match status" value="1"/>
</dbReference>
<dbReference type="SUPFAM" id="SSF49299">
    <property type="entry name" value="PKD domain"/>
    <property type="match status" value="1"/>
</dbReference>
<dbReference type="InterPro" id="IPR000601">
    <property type="entry name" value="PKD_dom"/>
</dbReference>
<organism evidence="3 4">
    <name type="scientific">Taibaiella chishuiensis</name>
    <dbReference type="NCBI Taxonomy" id="1434707"/>
    <lineage>
        <taxon>Bacteria</taxon>
        <taxon>Pseudomonadati</taxon>
        <taxon>Bacteroidota</taxon>
        <taxon>Chitinophagia</taxon>
        <taxon>Chitinophagales</taxon>
        <taxon>Chitinophagaceae</taxon>
        <taxon>Taibaiella</taxon>
    </lineage>
</organism>
<proteinExistence type="predicted"/>
<dbReference type="InterPro" id="IPR026444">
    <property type="entry name" value="Secre_tail"/>
</dbReference>
<dbReference type="CDD" id="cd00146">
    <property type="entry name" value="PKD"/>
    <property type="match status" value="1"/>
</dbReference>
<dbReference type="InterPro" id="IPR022409">
    <property type="entry name" value="PKD/Chitinase_dom"/>
</dbReference>